<proteinExistence type="predicted"/>
<gene>
    <name evidence="2" type="ORF">Tci_343140</name>
</gene>
<sequence>MSTRSNSSHLFSPLRDPESLSRRRNLGEPSSLFDFEEVMNNNQKQEPPPQNGPPPMVRPNGQAPRTMEELCQPYINGPGGGGPIAPISIQAIDFGLRYHMIQQVQNTCQFHTGNSIHSFDDMMRKFISKYFPPSMVTKLRNEITKFEQKPHELLFEASGGTFMQNAPEECYELIENMTAHHNHWDISAIQDETSRNISSTSTTESPEVVRQLEMMNKNFSKMMRQFQTIKPVDTKYETCGGPHSFIDYPAVGGYTQETAYATTGNYNSGGMGSLPSNTIPNPQEDLKVIITQSGVTLAGPLVSLSSSKEVDREPKTITNQVLTRSTNNVPPMVVQPSPASTSFYSSSSSKMAEVTKDTVQPSTKNIQPLMVQKQNPIYEPVVAPKPKPTIPYLSRVNKQKLRNKDDNHALKFVEIFRNLHFELSFADALLHMPKFALMFKSLLNNKEKLFDLATTPMNENCSTVILKKFLEKLGDPDKFLIPCDFPKFDECLALADLGVSISLMPVYIWKKLSLPELTSTQMILELAARSTTRPADVFVKVGKFDFPTDFVAVHYVVDPRVPLIIGRPFLQTRHALIDVYGDELTLRVDDESIIFKVGRTLKYSYSDVESINQIDVIDVACEEYVQEVLGFFDYSKSGNPTLTSNPIIALSSTSLTPFEGGDFILEEIKACLTSESIPPGINDIDLDLEGDIRLLEELLNNDPSLSPFRSKELNAGEIKTVKPSIDEPPKLKSKELPSHLEYAYLEGTDKLPMIIAKDLKDDEKEALLKVLKSHKRAIA</sequence>
<comment type="caution">
    <text evidence="2">The sequence shown here is derived from an EMBL/GenBank/DDBJ whole genome shotgun (WGS) entry which is preliminary data.</text>
</comment>
<feature type="compositionally biased region" description="Pro residues" evidence="1">
    <location>
        <begin position="46"/>
        <end position="57"/>
    </location>
</feature>
<dbReference type="EMBL" id="BKCJ010125162">
    <property type="protein sequence ID" value="GEX71165.1"/>
    <property type="molecule type" value="Genomic_DNA"/>
</dbReference>
<keyword evidence="2" id="KW-0548">Nucleotidyltransferase</keyword>
<organism evidence="2">
    <name type="scientific">Tanacetum cinerariifolium</name>
    <name type="common">Dalmatian daisy</name>
    <name type="synonym">Chrysanthemum cinerariifolium</name>
    <dbReference type="NCBI Taxonomy" id="118510"/>
    <lineage>
        <taxon>Eukaryota</taxon>
        <taxon>Viridiplantae</taxon>
        <taxon>Streptophyta</taxon>
        <taxon>Embryophyta</taxon>
        <taxon>Tracheophyta</taxon>
        <taxon>Spermatophyta</taxon>
        <taxon>Magnoliopsida</taxon>
        <taxon>eudicotyledons</taxon>
        <taxon>Gunneridae</taxon>
        <taxon>Pentapetalae</taxon>
        <taxon>asterids</taxon>
        <taxon>campanulids</taxon>
        <taxon>Asterales</taxon>
        <taxon>Asteraceae</taxon>
        <taxon>Asteroideae</taxon>
        <taxon>Anthemideae</taxon>
        <taxon>Anthemidinae</taxon>
        <taxon>Tanacetum</taxon>
    </lineage>
</organism>
<evidence type="ECO:0000313" key="2">
    <source>
        <dbReference type="EMBL" id="GEX71165.1"/>
    </source>
</evidence>
<dbReference type="InterPro" id="IPR021109">
    <property type="entry name" value="Peptidase_aspartic_dom_sf"/>
</dbReference>
<keyword evidence="2" id="KW-0695">RNA-directed DNA polymerase</keyword>
<dbReference type="PANTHER" id="PTHR33067:SF39">
    <property type="entry name" value="TRANSCRIPTION FACTOR INTERACTOR AND REGULATOR CCHC(ZN) FAMILY"/>
    <property type="match status" value="1"/>
</dbReference>
<dbReference type="Gene3D" id="2.40.70.10">
    <property type="entry name" value="Acid Proteases"/>
    <property type="match status" value="1"/>
</dbReference>
<dbReference type="CDD" id="cd00303">
    <property type="entry name" value="retropepsin_like"/>
    <property type="match status" value="1"/>
</dbReference>
<dbReference type="PANTHER" id="PTHR33067">
    <property type="entry name" value="RNA-DIRECTED DNA POLYMERASE-RELATED"/>
    <property type="match status" value="1"/>
</dbReference>
<protein>
    <submittedName>
        <fullName evidence="2">Reverse transcriptase domain-containing protein</fullName>
    </submittedName>
</protein>
<feature type="compositionally biased region" description="Polar residues" evidence="1">
    <location>
        <begin position="1"/>
        <end position="10"/>
    </location>
</feature>
<dbReference type="GO" id="GO:0003964">
    <property type="term" value="F:RNA-directed DNA polymerase activity"/>
    <property type="evidence" value="ECO:0007669"/>
    <property type="project" value="UniProtKB-KW"/>
</dbReference>
<evidence type="ECO:0000256" key="1">
    <source>
        <dbReference type="SAM" id="MobiDB-lite"/>
    </source>
</evidence>
<keyword evidence="2" id="KW-0808">Transferase</keyword>
<accession>A0A699H9S7</accession>
<dbReference type="AlphaFoldDB" id="A0A699H9S7"/>
<feature type="region of interest" description="Disordered" evidence="1">
    <location>
        <begin position="1"/>
        <end position="63"/>
    </location>
</feature>
<reference evidence="2" key="1">
    <citation type="journal article" date="2019" name="Sci. Rep.">
        <title>Draft genome of Tanacetum cinerariifolium, the natural source of mosquito coil.</title>
        <authorList>
            <person name="Yamashiro T."/>
            <person name="Shiraishi A."/>
            <person name="Satake H."/>
            <person name="Nakayama K."/>
        </authorList>
    </citation>
    <scope>NUCLEOTIDE SEQUENCE</scope>
</reference>
<name>A0A699H9S7_TANCI</name>